<evidence type="ECO:0000313" key="2">
    <source>
        <dbReference type="EMBL" id="RPB24275.1"/>
    </source>
</evidence>
<sequence>MATEISGNVSISGIAKQIKLQQRHGNVKVKFSRVSGLRKKSKCWRDMKGNAEELVEVLQKIRKRRDMNRGRQERRRARQVESQGLKSGEGNRCRQRDEEEVQVRSLFNFSLEKVVRLSIMEESYDMCLKVFLSYRPCGLSHDDGRTVERLKFYGVVGCYGIGVRNSNSFEPVFCGRKRYFTSHSDDRENVIKEV</sequence>
<evidence type="ECO:0000313" key="3">
    <source>
        <dbReference type="Proteomes" id="UP000267821"/>
    </source>
</evidence>
<evidence type="ECO:0000256" key="1">
    <source>
        <dbReference type="SAM" id="MobiDB-lite"/>
    </source>
</evidence>
<dbReference type="EMBL" id="ML121542">
    <property type="protein sequence ID" value="RPB24275.1"/>
    <property type="molecule type" value="Genomic_DNA"/>
</dbReference>
<dbReference type="AlphaFoldDB" id="A0A3N4M1V7"/>
<keyword evidence="3" id="KW-1185">Reference proteome</keyword>
<gene>
    <name evidence="2" type="ORF">L211DRAFT_837659</name>
</gene>
<feature type="non-terminal residue" evidence="2">
    <location>
        <position position="194"/>
    </location>
</feature>
<proteinExistence type="predicted"/>
<protein>
    <submittedName>
        <fullName evidence="2">Uncharacterized protein</fullName>
    </submittedName>
</protein>
<feature type="region of interest" description="Disordered" evidence="1">
    <location>
        <begin position="65"/>
        <end position="93"/>
    </location>
</feature>
<dbReference type="Proteomes" id="UP000267821">
    <property type="component" value="Unassembled WGS sequence"/>
</dbReference>
<dbReference type="InParanoid" id="A0A3N4M1V7"/>
<feature type="compositionally biased region" description="Basic residues" evidence="1">
    <location>
        <begin position="65"/>
        <end position="77"/>
    </location>
</feature>
<accession>A0A3N4M1V7</accession>
<organism evidence="2 3">
    <name type="scientific">Terfezia boudieri ATCC MYA-4762</name>
    <dbReference type="NCBI Taxonomy" id="1051890"/>
    <lineage>
        <taxon>Eukaryota</taxon>
        <taxon>Fungi</taxon>
        <taxon>Dikarya</taxon>
        <taxon>Ascomycota</taxon>
        <taxon>Pezizomycotina</taxon>
        <taxon>Pezizomycetes</taxon>
        <taxon>Pezizales</taxon>
        <taxon>Pezizaceae</taxon>
        <taxon>Terfezia</taxon>
    </lineage>
</organism>
<reference evidence="2 3" key="1">
    <citation type="journal article" date="2018" name="Nat. Ecol. Evol.">
        <title>Pezizomycetes genomes reveal the molecular basis of ectomycorrhizal truffle lifestyle.</title>
        <authorList>
            <person name="Murat C."/>
            <person name="Payen T."/>
            <person name="Noel B."/>
            <person name="Kuo A."/>
            <person name="Morin E."/>
            <person name="Chen J."/>
            <person name="Kohler A."/>
            <person name="Krizsan K."/>
            <person name="Balestrini R."/>
            <person name="Da Silva C."/>
            <person name="Montanini B."/>
            <person name="Hainaut M."/>
            <person name="Levati E."/>
            <person name="Barry K.W."/>
            <person name="Belfiori B."/>
            <person name="Cichocki N."/>
            <person name="Clum A."/>
            <person name="Dockter R.B."/>
            <person name="Fauchery L."/>
            <person name="Guy J."/>
            <person name="Iotti M."/>
            <person name="Le Tacon F."/>
            <person name="Lindquist E.A."/>
            <person name="Lipzen A."/>
            <person name="Malagnac F."/>
            <person name="Mello A."/>
            <person name="Molinier V."/>
            <person name="Miyauchi S."/>
            <person name="Poulain J."/>
            <person name="Riccioni C."/>
            <person name="Rubini A."/>
            <person name="Sitrit Y."/>
            <person name="Splivallo R."/>
            <person name="Traeger S."/>
            <person name="Wang M."/>
            <person name="Zifcakova L."/>
            <person name="Wipf D."/>
            <person name="Zambonelli A."/>
            <person name="Paolocci F."/>
            <person name="Nowrousian M."/>
            <person name="Ottonello S."/>
            <person name="Baldrian P."/>
            <person name="Spatafora J.W."/>
            <person name="Henrissat B."/>
            <person name="Nagy L.G."/>
            <person name="Aury J.M."/>
            <person name="Wincker P."/>
            <person name="Grigoriev I.V."/>
            <person name="Bonfante P."/>
            <person name="Martin F.M."/>
        </authorList>
    </citation>
    <scope>NUCLEOTIDE SEQUENCE [LARGE SCALE GENOMIC DNA]</scope>
    <source>
        <strain evidence="2 3">ATCC MYA-4762</strain>
    </source>
</reference>
<name>A0A3N4M1V7_9PEZI</name>